<dbReference type="GO" id="GO:0004672">
    <property type="term" value="F:protein kinase activity"/>
    <property type="evidence" value="ECO:0007669"/>
    <property type="project" value="InterPro"/>
</dbReference>
<dbReference type="InterPro" id="IPR011009">
    <property type="entry name" value="Kinase-like_dom_sf"/>
</dbReference>
<feature type="domain" description="Protein kinase" evidence="1">
    <location>
        <begin position="32"/>
        <end position="346"/>
    </location>
</feature>
<dbReference type="InterPro" id="IPR002575">
    <property type="entry name" value="Aminoglycoside_PTrfase"/>
</dbReference>
<comment type="caution">
    <text evidence="2">The sequence shown here is derived from an EMBL/GenBank/DDBJ whole genome shotgun (WGS) entry which is preliminary data.</text>
</comment>
<dbReference type="Pfam" id="PF01636">
    <property type="entry name" value="APH"/>
    <property type="match status" value="1"/>
</dbReference>
<evidence type="ECO:0000313" key="3">
    <source>
        <dbReference type="Proteomes" id="UP000288623"/>
    </source>
</evidence>
<dbReference type="RefSeq" id="WP_126990523.1">
    <property type="nucleotide sequence ID" value="NZ_JTFC01000031.1"/>
</dbReference>
<evidence type="ECO:0000313" key="2">
    <source>
        <dbReference type="EMBL" id="RUS55014.1"/>
    </source>
</evidence>
<dbReference type="PROSITE" id="PS50011">
    <property type="entry name" value="PROTEIN_KINASE_DOM"/>
    <property type="match status" value="1"/>
</dbReference>
<keyword evidence="2" id="KW-0808">Transferase</keyword>
<name>A0A433RS80_9BACL</name>
<dbReference type="EMBL" id="JTFC01000031">
    <property type="protein sequence ID" value="RUS55014.1"/>
    <property type="molecule type" value="Genomic_DNA"/>
</dbReference>
<dbReference type="SUPFAM" id="SSF56112">
    <property type="entry name" value="Protein kinase-like (PK-like)"/>
    <property type="match status" value="1"/>
</dbReference>
<dbReference type="PANTHER" id="PTHR47829">
    <property type="entry name" value="HYDROLASE, PUTATIVE (AFU_ORTHOLOGUE AFUA_1G12880)-RELATED"/>
    <property type="match status" value="1"/>
</dbReference>
<dbReference type="Gene3D" id="3.30.200.20">
    <property type="entry name" value="Phosphorylase Kinase, domain 1"/>
    <property type="match status" value="1"/>
</dbReference>
<organism evidence="2 3">
    <name type="scientific">Candidatus Kurthia intestinigallinarum</name>
    <dbReference type="NCBI Taxonomy" id="1562256"/>
    <lineage>
        <taxon>Bacteria</taxon>
        <taxon>Bacillati</taxon>
        <taxon>Bacillota</taxon>
        <taxon>Bacilli</taxon>
        <taxon>Bacillales</taxon>
        <taxon>Caryophanaceae</taxon>
        <taxon>Kurthia</taxon>
    </lineage>
</organism>
<dbReference type="InterPro" id="IPR000719">
    <property type="entry name" value="Prot_kinase_dom"/>
</dbReference>
<dbReference type="InterPro" id="IPR052898">
    <property type="entry name" value="ACAD10-like"/>
</dbReference>
<reference evidence="2 3" key="1">
    <citation type="submission" date="2014-11" db="EMBL/GenBank/DDBJ databases">
        <title>Genome sequence and analysis of novel Kurthia sp.</title>
        <authorList>
            <person name="Lawson J.N."/>
            <person name="Gonzalez J.E."/>
            <person name="Rinauldi L."/>
            <person name="Xuan Z."/>
            <person name="Firman A."/>
            <person name="Shaddox L."/>
            <person name="Trudeau A."/>
            <person name="Shah S."/>
            <person name="Reiman D."/>
        </authorList>
    </citation>
    <scope>NUCLEOTIDE SEQUENCE [LARGE SCALE GENOMIC DNA]</scope>
    <source>
        <strain evidence="2 3">3B1D</strain>
    </source>
</reference>
<keyword evidence="3" id="KW-1185">Reference proteome</keyword>
<dbReference type="PANTHER" id="PTHR47829:SF1">
    <property type="entry name" value="HAD FAMILY PHOSPHATASE"/>
    <property type="match status" value="1"/>
</dbReference>
<dbReference type="AlphaFoldDB" id="A0A433RS80"/>
<proteinExistence type="predicted"/>
<accession>A0A433RS80</accession>
<dbReference type="OrthoDB" id="3806873at2"/>
<dbReference type="InterPro" id="IPR041726">
    <property type="entry name" value="ACAD10_11_N"/>
</dbReference>
<dbReference type="PROSITE" id="PS00108">
    <property type="entry name" value="PROTEIN_KINASE_ST"/>
    <property type="match status" value="1"/>
</dbReference>
<protein>
    <submittedName>
        <fullName evidence="2">Aminoglycoside phosphotransferase</fullName>
    </submittedName>
</protein>
<dbReference type="CDD" id="cd05154">
    <property type="entry name" value="ACAD10_11_N-like"/>
    <property type="match status" value="1"/>
</dbReference>
<sequence>MKDTIDVRTGEELDIVKLEAFIQQHKPALGRLRTYEQFGAGASNLTYALTFEGGEYVLRRPPLGPVAPKAHDMAREYTILSMLQPHLKQVPTPLLYCEDTAVLGAPFFLMERKRGIVLDTKMDGTYDELLGQRISELMLDLLVSLHAIDYKETALYEMTKAEGFLERQVHGWIARYDKAKTDDIKAVEELTLWLKNHIPDSSDATIIHYDFKLNNVMFNDDFSDIIGLFDWEMTTVGDPLADLGVMMSYWVTEQDEDTLKYMLGKPPVTVLPGFYTREEMIARYAEKSGRDVSAMPYYITFAYFKLAVIGQQIYARYRHGQTQDARFEQFGQLVKNLMQHALAQTK</sequence>
<dbReference type="Proteomes" id="UP000288623">
    <property type="component" value="Unassembled WGS sequence"/>
</dbReference>
<evidence type="ECO:0000259" key="1">
    <source>
        <dbReference type="PROSITE" id="PS50011"/>
    </source>
</evidence>
<gene>
    <name evidence="2" type="ORF">QI30_08545</name>
</gene>
<dbReference type="InterPro" id="IPR008271">
    <property type="entry name" value="Ser/Thr_kinase_AS"/>
</dbReference>
<dbReference type="Gene3D" id="3.90.1200.10">
    <property type="match status" value="1"/>
</dbReference>
<dbReference type="GO" id="GO:0005524">
    <property type="term" value="F:ATP binding"/>
    <property type="evidence" value="ECO:0007669"/>
    <property type="project" value="InterPro"/>
</dbReference>